<evidence type="ECO:0000256" key="5">
    <source>
        <dbReference type="SAM" id="Coils"/>
    </source>
</evidence>
<feature type="transmembrane region" description="Helical" evidence="6">
    <location>
        <begin position="6"/>
        <end position="24"/>
    </location>
</feature>
<evidence type="ECO:0000256" key="2">
    <source>
        <dbReference type="ARBA" id="ARBA00009840"/>
    </source>
</evidence>
<keyword evidence="8" id="KW-1185">Reference proteome</keyword>
<proteinExistence type="inferred from homology"/>
<keyword evidence="3 5" id="KW-0175">Coiled coil</keyword>
<keyword evidence="6" id="KW-1133">Transmembrane helix</keyword>
<evidence type="ECO:0000256" key="1">
    <source>
        <dbReference type="ARBA" id="ARBA00003416"/>
    </source>
</evidence>
<dbReference type="PANTHER" id="PTHR30563:SF0">
    <property type="entry name" value="DNA RECOMBINATION PROTEIN RMUC"/>
    <property type="match status" value="1"/>
</dbReference>
<name>A0ABR4ZYN2_9BACT</name>
<dbReference type="PANTHER" id="PTHR30563">
    <property type="entry name" value="DNA RECOMBINATION PROTEIN RMUC"/>
    <property type="match status" value="1"/>
</dbReference>
<keyword evidence="7" id="KW-0378">Hydrolase</keyword>
<evidence type="ECO:0000256" key="3">
    <source>
        <dbReference type="ARBA" id="ARBA00023054"/>
    </source>
</evidence>
<keyword evidence="6" id="KW-0472">Membrane</keyword>
<organism evidence="7 8">
    <name type="scientific">Methylacidiphilum kamchatkense Kam1</name>
    <dbReference type="NCBI Taxonomy" id="1202785"/>
    <lineage>
        <taxon>Bacteria</taxon>
        <taxon>Pseudomonadati</taxon>
        <taxon>Verrucomicrobiota</taxon>
        <taxon>Methylacidiphilae</taxon>
        <taxon>Methylacidiphilales</taxon>
        <taxon>Methylacidiphilaceae</taxon>
        <taxon>Methylacidiphilum (ex Ratnadevi et al. 2023)</taxon>
    </lineage>
</organism>
<dbReference type="Proteomes" id="UP000031594">
    <property type="component" value="Unassembled WGS sequence"/>
</dbReference>
<evidence type="ECO:0000313" key="8">
    <source>
        <dbReference type="Proteomes" id="UP000031594"/>
    </source>
</evidence>
<keyword evidence="7" id="KW-0540">Nuclease</keyword>
<evidence type="ECO:0000313" key="7">
    <source>
        <dbReference type="EMBL" id="KIE59353.1"/>
    </source>
</evidence>
<evidence type="ECO:0000256" key="6">
    <source>
        <dbReference type="SAM" id="Phobius"/>
    </source>
</evidence>
<feature type="coiled-coil region" evidence="5">
    <location>
        <begin position="28"/>
        <end position="72"/>
    </location>
</feature>
<accession>A0ABR4ZYN2</accession>
<dbReference type="Pfam" id="PF02646">
    <property type="entry name" value="RmuC"/>
    <property type="match status" value="1"/>
</dbReference>
<dbReference type="EMBL" id="JQNX01000001">
    <property type="protein sequence ID" value="KIE59353.1"/>
    <property type="molecule type" value="Genomic_DNA"/>
</dbReference>
<dbReference type="GO" id="GO:0004519">
    <property type="term" value="F:endonuclease activity"/>
    <property type="evidence" value="ECO:0007669"/>
    <property type="project" value="UniProtKB-KW"/>
</dbReference>
<keyword evidence="6" id="KW-0812">Transmembrane</keyword>
<gene>
    <name evidence="7" type="ORF">A946_01200</name>
</gene>
<reference evidence="7 8" key="1">
    <citation type="submission" date="2014-08" db="EMBL/GenBank/DDBJ databases">
        <title>Methylacidiphilum kamchatkense strain Kam1 draft genome sequence.</title>
        <authorList>
            <person name="Birkeland N.-K."/>
            <person name="Erikstad H.A."/>
        </authorList>
    </citation>
    <scope>NUCLEOTIDE SEQUENCE [LARGE SCALE GENOMIC DNA]</scope>
    <source>
        <strain evidence="7 8">Kam1</strain>
    </source>
</reference>
<dbReference type="RefSeq" id="WP_039720619.1">
    <property type="nucleotide sequence ID" value="NZ_JQNX01000001.1"/>
</dbReference>
<keyword evidence="7" id="KW-0255">Endonuclease</keyword>
<comment type="function">
    <text evidence="1">Involved in DNA recombination.</text>
</comment>
<evidence type="ECO:0000256" key="4">
    <source>
        <dbReference type="ARBA" id="ARBA00023172"/>
    </source>
</evidence>
<protein>
    <submittedName>
        <fullName evidence="7">Restriction endonuclease RmuC</fullName>
    </submittedName>
</protein>
<sequence>MNSFFIVGILVGVGIGFLLAVLLLRPRYILLQKDLERYKNENENLIKLQAQNKELELQIATLEAQKQAEQEKILWVTAAQDTLKTMFQSLALQVLESNSKNILEQATYQFHSLFESMKADWNLKKQEFKEIVLPIEKSLEALDQQIKTLESKREGAYSSLSAHLTHLSVAYKELHESAIKLEQSLKSPLVRGSWGEYQLQRLVEMAGMKEHVSYIPQPPDADKRADMIIYIPGNRKIYVDAKTPMGAYLEAMTADNETTRKIKLKEHLAAVKERIRDLGKKDYGQNQTDAFEYVIMFLPNEGLLSVSFEADPEIFQYALERKVLLASPINFLALLKAIALGWQQQQMTEEVEKIAHEIKELYSSFVELMELLNRLRKALGSSMEAFNKIATLCQGKIIPSTKKLKRVEHFPKRWVMSLKSNPLLRTYRPSRPRVMNEKNAFLL</sequence>
<keyword evidence="4" id="KW-0233">DNA recombination</keyword>
<comment type="caution">
    <text evidence="7">The sequence shown here is derived from an EMBL/GenBank/DDBJ whole genome shotgun (WGS) entry which is preliminary data.</text>
</comment>
<dbReference type="InterPro" id="IPR003798">
    <property type="entry name" value="DNA_recombination_RmuC"/>
</dbReference>
<comment type="similarity">
    <text evidence="2">Belongs to the RmuC family.</text>
</comment>